<sequence length="294" mass="33245">MKCLYIISKSFFVHRVMPEMDILHLRDTWTVVTGGTDGIGKAYTLEMARSRGIRRFVLIGRNAQKLTIIETELKKDFKCEVKTIIFDFDGGDWAELTNELKDLDIGILLNFAGLAPGMVGNLVEQEEGLASRIMQVNTISCVRMNELVLPKMIEKDRGIIVNMSSMTGWRPLPYTSSYPASKAAISFFTDALTDEFRDTNVKIQCLVPMLVATSLASYDKSEANDIFVVSTETFAKQAVHAIGNFELICGCWQHDLQIALCSLISPWLFKQFFVPFGMLGVHRKRVENFQKRHI</sequence>
<proteinExistence type="inferred from homology"/>
<comment type="similarity">
    <text evidence="1 3">Belongs to the short-chain dehydrogenases/reductases (SDR) family.</text>
</comment>
<evidence type="ECO:0000313" key="4">
    <source>
        <dbReference type="Proteomes" id="UP000887575"/>
    </source>
</evidence>
<dbReference type="GO" id="GO:0016491">
    <property type="term" value="F:oxidoreductase activity"/>
    <property type="evidence" value="ECO:0007669"/>
    <property type="project" value="UniProtKB-KW"/>
</dbReference>
<evidence type="ECO:0000256" key="2">
    <source>
        <dbReference type="ARBA" id="ARBA00023002"/>
    </source>
</evidence>
<keyword evidence="4" id="KW-1185">Reference proteome</keyword>
<dbReference type="PANTHER" id="PTHR43899:SF13">
    <property type="entry name" value="RH59310P"/>
    <property type="match status" value="1"/>
</dbReference>
<dbReference type="InterPro" id="IPR036291">
    <property type="entry name" value="NAD(P)-bd_dom_sf"/>
</dbReference>
<reference evidence="5" key="1">
    <citation type="submission" date="2024-02" db="UniProtKB">
        <authorList>
            <consortium name="WormBaseParasite"/>
        </authorList>
    </citation>
    <scope>IDENTIFICATION</scope>
</reference>
<dbReference type="PRINTS" id="PR00080">
    <property type="entry name" value="SDRFAMILY"/>
</dbReference>
<evidence type="ECO:0000313" key="5">
    <source>
        <dbReference type="WBParaSite" id="MBELARI_LOCUS8896"/>
    </source>
</evidence>
<organism evidence="4 5">
    <name type="scientific">Mesorhabditis belari</name>
    <dbReference type="NCBI Taxonomy" id="2138241"/>
    <lineage>
        <taxon>Eukaryota</taxon>
        <taxon>Metazoa</taxon>
        <taxon>Ecdysozoa</taxon>
        <taxon>Nematoda</taxon>
        <taxon>Chromadorea</taxon>
        <taxon>Rhabditida</taxon>
        <taxon>Rhabditina</taxon>
        <taxon>Rhabditomorpha</taxon>
        <taxon>Rhabditoidea</taxon>
        <taxon>Rhabditidae</taxon>
        <taxon>Mesorhabditinae</taxon>
        <taxon>Mesorhabditis</taxon>
    </lineage>
</organism>
<keyword evidence="2" id="KW-0560">Oxidoreductase</keyword>
<dbReference type="InterPro" id="IPR051019">
    <property type="entry name" value="VLCFA-Steroid_DH"/>
</dbReference>
<dbReference type="Pfam" id="PF00106">
    <property type="entry name" value="adh_short"/>
    <property type="match status" value="1"/>
</dbReference>
<dbReference type="Gene3D" id="3.40.50.720">
    <property type="entry name" value="NAD(P)-binding Rossmann-like Domain"/>
    <property type="match status" value="1"/>
</dbReference>
<dbReference type="PANTHER" id="PTHR43899">
    <property type="entry name" value="RH59310P"/>
    <property type="match status" value="1"/>
</dbReference>
<dbReference type="WBParaSite" id="MBELARI_LOCUS8896">
    <property type="protein sequence ID" value="MBELARI_LOCUS8896"/>
    <property type="gene ID" value="MBELARI_LOCUS8896"/>
</dbReference>
<dbReference type="Proteomes" id="UP000887575">
    <property type="component" value="Unassembled WGS sequence"/>
</dbReference>
<protein>
    <submittedName>
        <fullName evidence="5">Uncharacterized protein</fullName>
    </submittedName>
</protein>
<accession>A0AAF3FSY6</accession>
<dbReference type="SUPFAM" id="SSF51735">
    <property type="entry name" value="NAD(P)-binding Rossmann-fold domains"/>
    <property type="match status" value="1"/>
</dbReference>
<evidence type="ECO:0000256" key="1">
    <source>
        <dbReference type="ARBA" id="ARBA00006484"/>
    </source>
</evidence>
<evidence type="ECO:0000256" key="3">
    <source>
        <dbReference type="RuleBase" id="RU000363"/>
    </source>
</evidence>
<name>A0AAF3FSY6_9BILA</name>
<dbReference type="InterPro" id="IPR002347">
    <property type="entry name" value="SDR_fam"/>
</dbReference>
<dbReference type="AlphaFoldDB" id="A0AAF3FSY6"/>
<dbReference type="PIRSF" id="PIRSF000126">
    <property type="entry name" value="11-beta-HSD1"/>
    <property type="match status" value="1"/>
</dbReference>
<dbReference type="CDD" id="cd05356">
    <property type="entry name" value="17beta-HSD1_like_SDR_c"/>
    <property type="match status" value="1"/>
</dbReference>
<dbReference type="GO" id="GO:0005783">
    <property type="term" value="C:endoplasmic reticulum"/>
    <property type="evidence" value="ECO:0007669"/>
    <property type="project" value="TreeGrafter"/>
</dbReference>
<dbReference type="PRINTS" id="PR00081">
    <property type="entry name" value="GDHRDH"/>
</dbReference>